<gene>
    <name evidence="8" type="primary">RRT14</name>
    <name evidence="10" type="ORF">OGATHE_000862</name>
</gene>
<reference evidence="10" key="2">
    <citation type="submission" date="2021-01" db="EMBL/GenBank/DDBJ databases">
        <authorList>
            <person name="Schikora-Tamarit M.A."/>
        </authorList>
    </citation>
    <scope>NUCLEOTIDE SEQUENCE</scope>
    <source>
        <strain evidence="10">NCAIM Y.01608</strain>
    </source>
</reference>
<comment type="function">
    <text evidence="1 8">Involved in ribosome biogenesis, probably through modulation of rDNA transcription.</text>
</comment>
<evidence type="ECO:0000313" key="11">
    <source>
        <dbReference type="Proteomes" id="UP000788993"/>
    </source>
</evidence>
<proteinExistence type="inferred from homology"/>
<comment type="subcellular location">
    <subcellularLocation>
        <location evidence="2 8">Nucleus</location>
        <location evidence="2 8">Nucleolus</location>
    </subcellularLocation>
</comment>
<comment type="caution">
    <text evidence="10">The sequence shown here is derived from an EMBL/GenBank/DDBJ whole genome shotgun (WGS) entry which is preliminary data.</text>
</comment>
<reference evidence="10" key="1">
    <citation type="journal article" date="2021" name="Open Biol.">
        <title>Shared evolutionary footprints suggest mitochondrial oxidative damage underlies multiple complex I losses in fungi.</title>
        <authorList>
            <person name="Schikora-Tamarit M.A."/>
            <person name="Marcet-Houben M."/>
            <person name="Nosek J."/>
            <person name="Gabaldon T."/>
        </authorList>
    </citation>
    <scope>NUCLEOTIDE SEQUENCE</scope>
    <source>
        <strain evidence="10">NCAIM Y.01608</strain>
    </source>
</reference>
<evidence type="ECO:0000313" key="10">
    <source>
        <dbReference type="EMBL" id="KAH3677388.1"/>
    </source>
</evidence>
<comment type="similarity">
    <text evidence="3 8">Belongs to the RRT14 family.</text>
</comment>
<dbReference type="OrthoDB" id="4069371at2759"/>
<keyword evidence="5 8" id="KW-0805">Transcription regulation</keyword>
<organism evidence="10 11">
    <name type="scientific">Ogataea polymorpha</name>
    <dbReference type="NCBI Taxonomy" id="460523"/>
    <lineage>
        <taxon>Eukaryota</taxon>
        <taxon>Fungi</taxon>
        <taxon>Dikarya</taxon>
        <taxon>Ascomycota</taxon>
        <taxon>Saccharomycotina</taxon>
        <taxon>Pichiomycetes</taxon>
        <taxon>Pichiales</taxon>
        <taxon>Pichiaceae</taxon>
        <taxon>Ogataea</taxon>
    </lineage>
</organism>
<evidence type="ECO:0000256" key="6">
    <source>
        <dbReference type="ARBA" id="ARBA00023163"/>
    </source>
</evidence>
<accession>A0A9P8TF84</accession>
<evidence type="ECO:0000256" key="2">
    <source>
        <dbReference type="ARBA" id="ARBA00004604"/>
    </source>
</evidence>
<protein>
    <recommendedName>
        <fullName evidence="4 8">Regulator of rDNA transcription 14</fullName>
    </recommendedName>
</protein>
<evidence type="ECO:0000256" key="4">
    <source>
        <dbReference type="ARBA" id="ARBA00014115"/>
    </source>
</evidence>
<dbReference type="AlphaFoldDB" id="A0A9P8TF84"/>
<dbReference type="Proteomes" id="UP000788993">
    <property type="component" value="Unassembled WGS sequence"/>
</dbReference>
<evidence type="ECO:0000256" key="3">
    <source>
        <dbReference type="ARBA" id="ARBA00007142"/>
    </source>
</evidence>
<evidence type="ECO:0000256" key="7">
    <source>
        <dbReference type="ARBA" id="ARBA00023242"/>
    </source>
</evidence>
<feature type="region of interest" description="Disordered" evidence="9">
    <location>
        <begin position="160"/>
        <end position="198"/>
    </location>
</feature>
<keyword evidence="11" id="KW-1185">Reference proteome</keyword>
<name>A0A9P8TF84_9ASCO</name>
<evidence type="ECO:0000256" key="9">
    <source>
        <dbReference type="SAM" id="MobiDB-lite"/>
    </source>
</evidence>
<dbReference type="Pfam" id="PF17075">
    <property type="entry name" value="RRT14"/>
    <property type="match status" value="1"/>
</dbReference>
<sequence>MVEFVSDKTRGRAEQGLNALLAKHLPGVDVHEKKRGGAAAIAQVRKNMDYWDANRHVAARERSKMDKKRNAAIRKAKETELRVEKLARLQTGDMEEVENAIAENVRRVKSWEHSDAKELRQLELKIIRLRNKENSRRKKVRQSKIKKDQFQAKVKKGLISVPGLTPGLAPVGESDSSDDEVDLDGEDVQLKDDYDEYN</sequence>
<dbReference type="GO" id="GO:0005730">
    <property type="term" value="C:nucleolus"/>
    <property type="evidence" value="ECO:0007669"/>
    <property type="project" value="UniProtKB-SubCell"/>
</dbReference>
<evidence type="ECO:0000256" key="8">
    <source>
        <dbReference type="RuleBase" id="RU362137"/>
    </source>
</evidence>
<dbReference type="InterPro" id="IPR031404">
    <property type="entry name" value="Rrt14"/>
</dbReference>
<evidence type="ECO:0000256" key="1">
    <source>
        <dbReference type="ARBA" id="ARBA00002711"/>
    </source>
</evidence>
<feature type="compositionally biased region" description="Acidic residues" evidence="9">
    <location>
        <begin position="175"/>
        <end position="198"/>
    </location>
</feature>
<keyword evidence="7 8" id="KW-0539">Nucleus</keyword>
<dbReference type="EMBL" id="JAEUBD010000108">
    <property type="protein sequence ID" value="KAH3677388.1"/>
    <property type="molecule type" value="Genomic_DNA"/>
</dbReference>
<evidence type="ECO:0000256" key="5">
    <source>
        <dbReference type="ARBA" id="ARBA00023015"/>
    </source>
</evidence>
<keyword evidence="6 8" id="KW-0804">Transcription</keyword>